<dbReference type="Pfam" id="PF00370">
    <property type="entry name" value="FGGY_N"/>
    <property type="match status" value="1"/>
</dbReference>
<dbReference type="RefSeq" id="WP_201631470.1">
    <property type="nucleotide sequence ID" value="NZ_JAEQNB010000001.1"/>
</dbReference>
<accession>A0ABS1J6J1</accession>
<comment type="similarity">
    <text evidence="1 4">Belongs to the FGGY kinase family.</text>
</comment>
<proteinExistence type="inferred from homology"/>
<dbReference type="InterPro" id="IPR018483">
    <property type="entry name" value="Carb_kinase_FGGY_CS"/>
</dbReference>
<evidence type="ECO:0000256" key="4">
    <source>
        <dbReference type="RuleBase" id="RU003733"/>
    </source>
</evidence>
<evidence type="ECO:0000256" key="2">
    <source>
        <dbReference type="ARBA" id="ARBA00022679"/>
    </source>
</evidence>
<feature type="domain" description="Carbohydrate kinase FGGY C-terminal" evidence="6">
    <location>
        <begin position="260"/>
        <end position="449"/>
    </location>
</feature>
<evidence type="ECO:0000256" key="1">
    <source>
        <dbReference type="ARBA" id="ARBA00009156"/>
    </source>
</evidence>
<dbReference type="EMBL" id="JAEQNB010000001">
    <property type="protein sequence ID" value="MBL0385900.1"/>
    <property type="molecule type" value="Genomic_DNA"/>
</dbReference>
<dbReference type="InterPro" id="IPR000577">
    <property type="entry name" value="Carb_kinase_FGGY"/>
</dbReference>
<dbReference type="Pfam" id="PF02782">
    <property type="entry name" value="FGGY_C"/>
    <property type="match status" value="1"/>
</dbReference>
<dbReference type="PROSITE" id="PS00445">
    <property type="entry name" value="FGGY_KINASES_2"/>
    <property type="match status" value="1"/>
</dbReference>
<dbReference type="PANTHER" id="PTHR43095:SF2">
    <property type="entry name" value="GLUCONOKINASE"/>
    <property type="match status" value="1"/>
</dbReference>
<dbReference type="PANTHER" id="PTHR43095">
    <property type="entry name" value="SUGAR KINASE"/>
    <property type="match status" value="1"/>
</dbReference>
<evidence type="ECO:0000256" key="3">
    <source>
        <dbReference type="ARBA" id="ARBA00022777"/>
    </source>
</evidence>
<keyword evidence="8" id="KW-1185">Reference proteome</keyword>
<evidence type="ECO:0000259" key="6">
    <source>
        <dbReference type="Pfam" id="PF02782"/>
    </source>
</evidence>
<dbReference type="PIRSF" id="PIRSF000538">
    <property type="entry name" value="GlpK"/>
    <property type="match status" value="1"/>
</dbReference>
<keyword evidence="3 4" id="KW-0418">Kinase</keyword>
<dbReference type="InterPro" id="IPR018484">
    <property type="entry name" value="FGGY_N"/>
</dbReference>
<sequence length="494" mass="53895">MERKTCSLGLDIGTTSAKVIALAEDGTLITQRGHRLDLLHREDGAAEQDVTAVYAALMDVLSNVLTELRADNWHVRHVGFSAAMHSILAVDKAGTPLSHAVTWMDTRAKQSATDLWESETGKTIYTRTGTPVHPMSPLVKLHHWNQQRPEWVASIYKFVSIKEWIWHQWFGEWTVDASMASATGLYNVAEGAWDSQALQVAGVSLDQLSRVVPTTTCIPSIKSDVLRSLGFDEEVLFNIGATDGVLANLGVGAVEPHTLVLTIGTSSAVRVTSLHAQTNVDTRSFCYVLDGERFVLGGPSNAGGISVESLYAQVLAGIGVAWQPEELGAKLLEAGEVETRDLLCLPYVAGERAPLWAPEARASWIGIDRSHTGLHLLRAVVEGVLLNAYWIATSLFEMTGRPKKVMASGKLLEVAWIRQLMADIFGLPVYENQNGDASAVGAVWLAEIASGVRSLQDVLTTGQAEVSVTHPRTELQEHYQAKLERFQRLATFLN</sequence>
<evidence type="ECO:0000259" key="5">
    <source>
        <dbReference type="Pfam" id="PF00370"/>
    </source>
</evidence>
<dbReference type="Gene3D" id="3.30.420.40">
    <property type="match status" value="2"/>
</dbReference>
<evidence type="ECO:0000313" key="8">
    <source>
        <dbReference type="Proteomes" id="UP000602284"/>
    </source>
</evidence>
<dbReference type="Proteomes" id="UP000602284">
    <property type="component" value="Unassembled WGS sequence"/>
</dbReference>
<feature type="domain" description="Carbohydrate kinase FGGY N-terminal" evidence="5">
    <location>
        <begin position="8"/>
        <end position="250"/>
    </location>
</feature>
<dbReference type="CDD" id="cd07770">
    <property type="entry name" value="ASKHA_NBD_FGGY_GntK"/>
    <property type="match status" value="1"/>
</dbReference>
<name>A0ABS1J6J1_9BACL</name>
<gene>
    <name evidence="7" type="ORF">JJB07_04480</name>
</gene>
<evidence type="ECO:0000313" key="7">
    <source>
        <dbReference type="EMBL" id="MBL0385900.1"/>
    </source>
</evidence>
<comment type="caution">
    <text evidence="7">The sequence shown here is derived from an EMBL/GenBank/DDBJ whole genome shotgun (WGS) entry which is preliminary data.</text>
</comment>
<reference evidence="7 8" key="1">
    <citation type="submission" date="2021-01" db="EMBL/GenBank/DDBJ databases">
        <title>Tumebacillus sp. strain ITR2 16S ribosomal RNA gene Genome sequencing and assembly.</title>
        <authorList>
            <person name="Kang M."/>
        </authorList>
    </citation>
    <scope>NUCLEOTIDE SEQUENCE [LARGE SCALE GENOMIC DNA]</scope>
    <source>
        <strain evidence="7 8">ITR2</strain>
    </source>
</reference>
<dbReference type="SUPFAM" id="SSF53067">
    <property type="entry name" value="Actin-like ATPase domain"/>
    <property type="match status" value="2"/>
</dbReference>
<protein>
    <submittedName>
        <fullName evidence="7">Gluconokinase</fullName>
    </submittedName>
</protein>
<dbReference type="InterPro" id="IPR018485">
    <property type="entry name" value="FGGY_C"/>
</dbReference>
<organism evidence="7 8">
    <name type="scientific">Tumebacillus amylolyticus</name>
    <dbReference type="NCBI Taxonomy" id="2801339"/>
    <lineage>
        <taxon>Bacteria</taxon>
        <taxon>Bacillati</taxon>
        <taxon>Bacillota</taxon>
        <taxon>Bacilli</taxon>
        <taxon>Bacillales</taxon>
        <taxon>Alicyclobacillaceae</taxon>
        <taxon>Tumebacillus</taxon>
    </lineage>
</organism>
<dbReference type="InterPro" id="IPR043129">
    <property type="entry name" value="ATPase_NBD"/>
</dbReference>
<keyword evidence="2 4" id="KW-0808">Transferase</keyword>
<dbReference type="InterPro" id="IPR050406">
    <property type="entry name" value="FGGY_Carb_Kinase"/>
</dbReference>